<dbReference type="Proteomes" id="UP001295423">
    <property type="component" value="Unassembled WGS sequence"/>
</dbReference>
<proteinExistence type="predicted"/>
<protein>
    <submittedName>
        <fullName evidence="3">Uncharacterized protein</fullName>
    </submittedName>
</protein>
<gene>
    <name evidence="3" type="ORF">CYCCA115_LOCUS10450</name>
</gene>
<name>A0AAD2CUP3_9STRA</name>
<feature type="compositionally biased region" description="Basic and acidic residues" evidence="2">
    <location>
        <begin position="243"/>
        <end position="262"/>
    </location>
</feature>
<comment type="caution">
    <text evidence="3">The sequence shown here is derived from an EMBL/GenBank/DDBJ whole genome shotgun (WGS) entry which is preliminary data.</text>
</comment>
<evidence type="ECO:0000256" key="1">
    <source>
        <dbReference type="SAM" id="Coils"/>
    </source>
</evidence>
<feature type="region of interest" description="Disordered" evidence="2">
    <location>
        <begin position="238"/>
        <end position="282"/>
    </location>
</feature>
<organism evidence="3 4">
    <name type="scientific">Cylindrotheca closterium</name>
    <dbReference type="NCBI Taxonomy" id="2856"/>
    <lineage>
        <taxon>Eukaryota</taxon>
        <taxon>Sar</taxon>
        <taxon>Stramenopiles</taxon>
        <taxon>Ochrophyta</taxon>
        <taxon>Bacillariophyta</taxon>
        <taxon>Bacillariophyceae</taxon>
        <taxon>Bacillariophycidae</taxon>
        <taxon>Bacillariales</taxon>
        <taxon>Bacillariaceae</taxon>
        <taxon>Cylindrotheca</taxon>
    </lineage>
</organism>
<accession>A0AAD2CUP3</accession>
<evidence type="ECO:0000313" key="4">
    <source>
        <dbReference type="Proteomes" id="UP001295423"/>
    </source>
</evidence>
<evidence type="ECO:0000313" key="3">
    <source>
        <dbReference type="EMBL" id="CAJ1946309.1"/>
    </source>
</evidence>
<keyword evidence="4" id="KW-1185">Reference proteome</keyword>
<dbReference type="AlphaFoldDB" id="A0AAD2CUP3"/>
<feature type="coiled-coil region" evidence="1">
    <location>
        <begin position="207"/>
        <end position="234"/>
    </location>
</feature>
<reference evidence="3" key="1">
    <citation type="submission" date="2023-08" db="EMBL/GenBank/DDBJ databases">
        <authorList>
            <person name="Audoor S."/>
            <person name="Bilcke G."/>
        </authorList>
    </citation>
    <scope>NUCLEOTIDE SEQUENCE</scope>
</reference>
<evidence type="ECO:0000256" key="2">
    <source>
        <dbReference type="SAM" id="MobiDB-lite"/>
    </source>
</evidence>
<keyword evidence="1" id="KW-0175">Coiled coil</keyword>
<feature type="compositionally biased region" description="Acidic residues" evidence="2">
    <location>
        <begin position="272"/>
        <end position="282"/>
    </location>
</feature>
<feature type="region of interest" description="Disordered" evidence="2">
    <location>
        <begin position="1"/>
        <end position="34"/>
    </location>
</feature>
<sequence length="282" mass="31913">MATKAARFQKNNSTAGSSDKERAPAGSAAHEPDIAAGQLRIRKCMSLPYEQEYKSILKCKTVDESLHSVARSEPADIGRSDKGITFGNIGVREYSRTLGDNPSCSSGPPVSISWDYKPLREMSVEAYEESRPSRRSQMEMVLPRKLRSEMLKKDWAISQRQIAEAVRRNVKIKNQRRTTVNNLGKASSFEVTFEKLTRKIKRTLMFQKSVSKQCKELEMKHNEAQRLRKQQMLEAQMADEYETEARSVVSKEAKDSVVEEKSGVSVDSPMQEPEEESATEDI</sequence>
<dbReference type="EMBL" id="CAKOGP040001668">
    <property type="protein sequence ID" value="CAJ1946309.1"/>
    <property type="molecule type" value="Genomic_DNA"/>
</dbReference>